<sequence>MDPQELVPLEFGLPRPRPTRQFSQRASRSCNKGPIRLCRLLSLMIVLPCLFIFIPLHMRYRAFSGQMYPMGMTDMRLIDSKISPTWCQVGLYLVYLFTYPALFNPLRYKMFI</sequence>
<dbReference type="EMBL" id="OV170230">
    <property type="protein sequence ID" value="CAH0714807.1"/>
    <property type="molecule type" value="Genomic_DNA"/>
</dbReference>
<dbReference type="OrthoDB" id="7433742at2759"/>
<reference evidence="2" key="1">
    <citation type="submission" date="2021-12" db="EMBL/GenBank/DDBJ databases">
        <authorList>
            <person name="Martin H S."/>
        </authorList>
    </citation>
    <scope>NUCLEOTIDE SEQUENCE</scope>
</reference>
<proteinExistence type="predicted"/>
<feature type="transmembrane region" description="Helical" evidence="1">
    <location>
        <begin position="37"/>
        <end position="58"/>
    </location>
</feature>
<organism evidence="2 3">
    <name type="scientific">Brenthis ino</name>
    <name type="common">lesser marbled fritillary</name>
    <dbReference type="NCBI Taxonomy" id="405034"/>
    <lineage>
        <taxon>Eukaryota</taxon>
        <taxon>Metazoa</taxon>
        <taxon>Ecdysozoa</taxon>
        <taxon>Arthropoda</taxon>
        <taxon>Hexapoda</taxon>
        <taxon>Insecta</taxon>
        <taxon>Pterygota</taxon>
        <taxon>Neoptera</taxon>
        <taxon>Endopterygota</taxon>
        <taxon>Lepidoptera</taxon>
        <taxon>Glossata</taxon>
        <taxon>Ditrysia</taxon>
        <taxon>Papilionoidea</taxon>
        <taxon>Nymphalidae</taxon>
        <taxon>Heliconiinae</taxon>
        <taxon>Argynnini</taxon>
        <taxon>Brenthis</taxon>
    </lineage>
</organism>
<dbReference type="PANTHER" id="PTHR39077">
    <property type="entry name" value="DUF4793 DOMAIN-CONTAINING PROTEIN"/>
    <property type="match status" value="1"/>
</dbReference>
<dbReference type="AlphaFoldDB" id="A0A8J9VNH6"/>
<evidence type="ECO:0000313" key="3">
    <source>
        <dbReference type="Proteomes" id="UP000838878"/>
    </source>
</evidence>
<dbReference type="PANTHER" id="PTHR39077:SF1">
    <property type="entry name" value="E3 UBIQUITIN-PROTEIN LIGASE APD1-4 MIDDLE DOMAIN-CONTAINING PROTEIN"/>
    <property type="match status" value="1"/>
</dbReference>
<accession>A0A8J9VNH6</accession>
<dbReference type="Proteomes" id="UP000838878">
    <property type="component" value="Chromosome 10"/>
</dbReference>
<gene>
    <name evidence="2" type="ORF">BINO364_LOCUS1823</name>
</gene>
<keyword evidence="3" id="KW-1185">Reference proteome</keyword>
<keyword evidence="1" id="KW-0812">Transmembrane</keyword>
<keyword evidence="1" id="KW-0472">Membrane</keyword>
<evidence type="ECO:0000313" key="2">
    <source>
        <dbReference type="EMBL" id="CAH0714807.1"/>
    </source>
</evidence>
<keyword evidence="1" id="KW-1133">Transmembrane helix</keyword>
<feature type="transmembrane region" description="Helical" evidence="1">
    <location>
        <begin position="82"/>
        <end position="102"/>
    </location>
</feature>
<protein>
    <submittedName>
        <fullName evidence="2">Uncharacterized protein</fullName>
    </submittedName>
</protein>
<feature type="non-terminal residue" evidence="2">
    <location>
        <position position="112"/>
    </location>
</feature>
<name>A0A8J9VNH6_9NEOP</name>
<evidence type="ECO:0000256" key="1">
    <source>
        <dbReference type="SAM" id="Phobius"/>
    </source>
</evidence>